<dbReference type="AlphaFoldDB" id="A0A562I6J7"/>
<dbReference type="RefSeq" id="WP_145773698.1">
    <property type="nucleotide sequence ID" value="NZ_BAAATQ010000057.1"/>
</dbReference>
<reference evidence="1 2" key="1">
    <citation type="submission" date="2019-07" db="EMBL/GenBank/DDBJ databases">
        <title>R&amp;d 2014.</title>
        <authorList>
            <person name="Klenk H.-P."/>
        </authorList>
    </citation>
    <scope>NUCLEOTIDE SEQUENCE [LARGE SCALE GENOMIC DNA]</scope>
    <source>
        <strain evidence="1 2">DSM 43868</strain>
    </source>
</reference>
<comment type="caution">
    <text evidence="1">The sequence shown here is derived from an EMBL/GenBank/DDBJ whole genome shotgun (WGS) entry which is preliminary data.</text>
</comment>
<name>A0A562I6J7_MICOL</name>
<organism evidence="1 2">
    <name type="scientific">Micromonospora olivasterospora</name>
    <dbReference type="NCBI Taxonomy" id="1880"/>
    <lineage>
        <taxon>Bacteria</taxon>
        <taxon>Bacillati</taxon>
        <taxon>Actinomycetota</taxon>
        <taxon>Actinomycetes</taxon>
        <taxon>Micromonosporales</taxon>
        <taxon>Micromonosporaceae</taxon>
        <taxon>Micromonospora</taxon>
    </lineage>
</organism>
<evidence type="ECO:0000313" key="1">
    <source>
        <dbReference type="EMBL" id="TWH66650.1"/>
    </source>
</evidence>
<proteinExistence type="predicted"/>
<evidence type="ECO:0000313" key="2">
    <source>
        <dbReference type="Proteomes" id="UP000319825"/>
    </source>
</evidence>
<gene>
    <name evidence="1" type="ORF">JD77_01607</name>
</gene>
<protein>
    <submittedName>
        <fullName evidence="1">Uncharacterized protein</fullName>
    </submittedName>
</protein>
<dbReference type="Proteomes" id="UP000319825">
    <property type="component" value="Unassembled WGS sequence"/>
</dbReference>
<dbReference type="OrthoDB" id="3369278at2"/>
<dbReference type="EMBL" id="VLKE01000001">
    <property type="protein sequence ID" value="TWH66650.1"/>
    <property type="molecule type" value="Genomic_DNA"/>
</dbReference>
<keyword evidence="2" id="KW-1185">Reference proteome</keyword>
<accession>A0A562I6J7</accession>
<sequence>MTSGDALASLREAATLWSVGSAPATDVIDAACACLVAGVDSPTLRILAGISPTPGSESDELRRWLRDALEELSLAYYREGSREADEEGLRIMAGRLLAKSITARDLTSWAYGFITYDGTPLARELIDLENTYDYLDAVHEGRQYSDTAATDVDTCVIAEARRLLGDTNTAENG</sequence>